<reference evidence="2" key="1">
    <citation type="submission" date="2020-11" db="EMBL/GenBank/DDBJ databases">
        <authorList>
            <consortium name="DOE Joint Genome Institute"/>
            <person name="Ahrendt S."/>
            <person name="Riley R."/>
            <person name="Andreopoulos W."/>
            <person name="Labutti K."/>
            <person name="Pangilinan J."/>
            <person name="Ruiz-Duenas F.J."/>
            <person name="Barrasa J.M."/>
            <person name="Sanchez-Garcia M."/>
            <person name="Camarero S."/>
            <person name="Miyauchi S."/>
            <person name="Serrano A."/>
            <person name="Linde D."/>
            <person name="Babiker R."/>
            <person name="Drula E."/>
            <person name="Ayuso-Fernandez I."/>
            <person name="Pacheco R."/>
            <person name="Padilla G."/>
            <person name="Ferreira P."/>
            <person name="Barriuso J."/>
            <person name="Kellner H."/>
            <person name="Castanera R."/>
            <person name="Alfaro M."/>
            <person name="Ramirez L."/>
            <person name="Pisabarro A.G."/>
            <person name="Kuo A."/>
            <person name="Tritt A."/>
            <person name="Lipzen A."/>
            <person name="He G."/>
            <person name="Yan M."/>
            <person name="Ng V."/>
            <person name="Cullen D."/>
            <person name="Martin F."/>
            <person name="Rosso M.-N."/>
            <person name="Henrissat B."/>
            <person name="Hibbett D."/>
            <person name="Martinez A.T."/>
            <person name="Grigoriev I.V."/>
        </authorList>
    </citation>
    <scope>NUCLEOTIDE SEQUENCE</scope>
    <source>
        <strain evidence="2">AH 40177</strain>
    </source>
</reference>
<sequence length="195" mass="22069">MILISYKLSLAWISVLLCTSLFAPTIQVNSAPLPNDPASGNLGNTQDPLYHALEETYPLKLRVELKHVSLVILSGSAQPDDDDFEIPRKGDCTLNSNSVFDVSHELMDLKVKAIFPSRNEFKREEQNLKDLVPYKSKGNCVDYVEKALKQLVGRGKLEEIPKEFTDWKAGHKKPTLQRKLINKFTPKSNRYKALD</sequence>
<evidence type="ECO:0000256" key="1">
    <source>
        <dbReference type="SAM" id="SignalP"/>
    </source>
</evidence>
<evidence type="ECO:0000313" key="2">
    <source>
        <dbReference type="EMBL" id="KAF9074051.1"/>
    </source>
</evidence>
<feature type="chain" id="PRO_5040112038" evidence="1">
    <location>
        <begin position="31"/>
        <end position="195"/>
    </location>
</feature>
<accession>A0A9P5Q2V4</accession>
<dbReference type="Proteomes" id="UP000772434">
    <property type="component" value="Unassembled WGS sequence"/>
</dbReference>
<gene>
    <name evidence="2" type="ORF">BDP27DRAFT_1444631</name>
</gene>
<proteinExistence type="predicted"/>
<name>A0A9P5Q2V4_9AGAR</name>
<organism evidence="2 3">
    <name type="scientific">Rhodocollybia butyracea</name>
    <dbReference type="NCBI Taxonomy" id="206335"/>
    <lineage>
        <taxon>Eukaryota</taxon>
        <taxon>Fungi</taxon>
        <taxon>Dikarya</taxon>
        <taxon>Basidiomycota</taxon>
        <taxon>Agaricomycotina</taxon>
        <taxon>Agaricomycetes</taxon>
        <taxon>Agaricomycetidae</taxon>
        <taxon>Agaricales</taxon>
        <taxon>Marasmiineae</taxon>
        <taxon>Omphalotaceae</taxon>
        <taxon>Rhodocollybia</taxon>
    </lineage>
</organism>
<comment type="caution">
    <text evidence="2">The sequence shown here is derived from an EMBL/GenBank/DDBJ whole genome shotgun (WGS) entry which is preliminary data.</text>
</comment>
<protein>
    <submittedName>
        <fullName evidence="2">Uncharacterized protein</fullName>
    </submittedName>
</protein>
<keyword evidence="3" id="KW-1185">Reference proteome</keyword>
<keyword evidence="1" id="KW-0732">Signal</keyword>
<feature type="signal peptide" evidence="1">
    <location>
        <begin position="1"/>
        <end position="30"/>
    </location>
</feature>
<dbReference type="AlphaFoldDB" id="A0A9P5Q2V4"/>
<evidence type="ECO:0000313" key="3">
    <source>
        <dbReference type="Proteomes" id="UP000772434"/>
    </source>
</evidence>
<dbReference type="EMBL" id="JADNRY010000015">
    <property type="protein sequence ID" value="KAF9074051.1"/>
    <property type="molecule type" value="Genomic_DNA"/>
</dbReference>